<feature type="transmembrane region" description="Helical" evidence="1">
    <location>
        <begin position="6"/>
        <end position="22"/>
    </location>
</feature>
<evidence type="ECO:0000313" key="4">
    <source>
        <dbReference type="Proteomes" id="UP000031327"/>
    </source>
</evidence>
<dbReference type="Proteomes" id="UP000031327">
    <property type="component" value="Unassembled WGS sequence"/>
</dbReference>
<dbReference type="EMBL" id="KF724688">
    <property type="protein sequence ID" value="AHX39807.1"/>
    <property type="molecule type" value="Genomic_DNA"/>
</dbReference>
<gene>
    <name evidence="3" type="ORF">JF50_17770</name>
</gene>
<dbReference type="AlphaFoldDB" id="A0A023Q0Z6"/>
<organism evidence="2">
    <name type="scientific">Pseudoalteromonas luteoviolacea</name>
    <dbReference type="NCBI Taxonomy" id="43657"/>
    <lineage>
        <taxon>Bacteria</taxon>
        <taxon>Pseudomonadati</taxon>
        <taxon>Pseudomonadota</taxon>
        <taxon>Gammaproteobacteria</taxon>
        <taxon>Alteromonadales</taxon>
        <taxon>Pseudoalteromonadaceae</taxon>
        <taxon>Pseudoalteromonas</taxon>
    </lineage>
</organism>
<evidence type="ECO:0000313" key="2">
    <source>
        <dbReference type="EMBL" id="AHX39807.1"/>
    </source>
</evidence>
<evidence type="ECO:0000256" key="1">
    <source>
        <dbReference type="SAM" id="Phobius"/>
    </source>
</evidence>
<reference evidence="3 4" key="2">
    <citation type="submission" date="2014-12" db="EMBL/GenBank/DDBJ databases">
        <title>Draft Genome Sequence of Pseudoalteromonas luteoviolacea HI1.</title>
        <authorList>
            <person name="Asahina A.Y."/>
            <person name="Hadfield M.G."/>
        </authorList>
    </citation>
    <scope>NUCLEOTIDE SEQUENCE [LARGE SCALE GENOMIC DNA]</scope>
    <source>
        <strain evidence="3 4">HI1</strain>
    </source>
</reference>
<keyword evidence="1" id="KW-0812">Transmembrane</keyword>
<proteinExistence type="predicted"/>
<keyword evidence="1" id="KW-1133">Transmembrane helix</keyword>
<evidence type="ECO:0000313" key="3">
    <source>
        <dbReference type="EMBL" id="KID56136.1"/>
    </source>
</evidence>
<sequence>MIFLVRFITCIAMTTLSFIYLIEMDFVKTILLALLAIIANPGVKRTPTEYDNGKRLFDKYLVDKPKKPRNTLKPW</sequence>
<reference evidence="2" key="1">
    <citation type="journal article" date="2014" name="Science">
        <title>Marine tubeworm metamorphosis induced by arrays of bacterial phage tail-like structures.</title>
        <authorList>
            <person name="Shikuma N.J."/>
            <person name="Pilhofer M."/>
            <person name="Weiss G.L."/>
            <person name="Hadfield M.G."/>
            <person name="Jensen G.J."/>
            <person name="Newman D.K."/>
        </authorList>
    </citation>
    <scope>NUCLEOTIDE SEQUENCE</scope>
    <source>
        <strain evidence="2">HI1</strain>
    </source>
</reference>
<keyword evidence="1" id="KW-0472">Membrane</keyword>
<dbReference type="RefSeq" id="WP_039610710.1">
    <property type="nucleotide sequence ID" value="NZ_JWIC01000007.1"/>
</dbReference>
<accession>A0A023Q0Z6</accession>
<dbReference type="OrthoDB" id="6308132at2"/>
<dbReference type="EMBL" id="JWIC01000007">
    <property type="protein sequence ID" value="KID56136.1"/>
    <property type="molecule type" value="Genomic_DNA"/>
</dbReference>
<name>A0A023Q0Z6_9GAMM</name>
<protein>
    <submittedName>
        <fullName evidence="2">Uncharacterized protein</fullName>
    </submittedName>
</protein>